<protein>
    <recommendedName>
        <fullName evidence="1">Reverse transcriptase domain-containing protein</fullName>
    </recommendedName>
</protein>
<dbReference type="PANTHER" id="PTHR48475">
    <property type="entry name" value="RIBONUCLEASE H"/>
    <property type="match status" value="1"/>
</dbReference>
<sequence length="568" mass="64816">MVVEPHSDLEDVQLPHNDPLVITLRIGNYDVQRVLIDQGSFAKVMYQDLYKKLGLGEAELASFTTPIFGFLGEPTVPLGKTVLPVLAGPINLQTEFIVVKASSPYNAIMGRDWLHRMRAIPSTLHQKLRFPTKEGIMELNRDQELEDGRSCNDRTARKGATYQIMVTKIFGHIIGKTVEVYIDDMLIKSLREEDHVADLLQVFDILRRNRLRLNASKCTFGVSYGKFLGHMNISLGQQSRDRILAEFLAEFQYDLSNPSLLMPAETQLELIMERWELFVDRALNSKGSRAGIVLVSPEGLVLEQAVRLKFSASNNEAEYKALMIGEYQARGERMSAYLTVARSLQAEFESIHVAQIGREHNSHADILAKLATALESDIQRTVCIETLDRPSFQSQEVSVCSISNQPSWMDPILSYLKDNKLLEDKKEANMIKRKDLKYWVSKDRMTVRKFTGETLFALSYGVEAVIPLEVGMPTIQTTDFIVETNEDNLRKDLDLLEERRDLVVVRLASYQQRIRREHDKNVKPKVFQVGDLVLRKVMANTRKLKRRKTRTELGRTLQSNISGRGWFP</sequence>
<dbReference type="PANTHER" id="PTHR48475:SF2">
    <property type="entry name" value="RIBONUCLEASE H"/>
    <property type="match status" value="1"/>
</dbReference>
<feature type="domain" description="Reverse transcriptase" evidence="1">
    <location>
        <begin position="160"/>
        <end position="230"/>
    </location>
</feature>
<dbReference type="Gene3D" id="2.40.70.10">
    <property type="entry name" value="Acid Proteases"/>
    <property type="match status" value="1"/>
</dbReference>
<gene>
    <name evidence="2" type="ORF">FSB_LOCUS21157</name>
</gene>
<dbReference type="InterPro" id="IPR043502">
    <property type="entry name" value="DNA/RNA_pol_sf"/>
</dbReference>
<dbReference type="InterPro" id="IPR043128">
    <property type="entry name" value="Rev_trsase/Diguanyl_cyclase"/>
</dbReference>
<dbReference type="SUPFAM" id="SSF56672">
    <property type="entry name" value="DNA/RNA polymerases"/>
    <property type="match status" value="1"/>
</dbReference>
<dbReference type="AlphaFoldDB" id="A0A2N9G1K5"/>
<dbReference type="SUPFAM" id="SSF50630">
    <property type="entry name" value="Acid proteases"/>
    <property type="match status" value="1"/>
</dbReference>
<dbReference type="InterPro" id="IPR000477">
    <property type="entry name" value="RT_dom"/>
</dbReference>
<reference evidence="2" key="1">
    <citation type="submission" date="2018-02" db="EMBL/GenBank/DDBJ databases">
        <authorList>
            <person name="Cohen D.B."/>
            <person name="Kent A.D."/>
        </authorList>
    </citation>
    <scope>NUCLEOTIDE SEQUENCE</scope>
</reference>
<organism evidence="2">
    <name type="scientific">Fagus sylvatica</name>
    <name type="common">Beechnut</name>
    <dbReference type="NCBI Taxonomy" id="28930"/>
    <lineage>
        <taxon>Eukaryota</taxon>
        <taxon>Viridiplantae</taxon>
        <taxon>Streptophyta</taxon>
        <taxon>Embryophyta</taxon>
        <taxon>Tracheophyta</taxon>
        <taxon>Spermatophyta</taxon>
        <taxon>Magnoliopsida</taxon>
        <taxon>eudicotyledons</taxon>
        <taxon>Gunneridae</taxon>
        <taxon>Pentapetalae</taxon>
        <taxon>rosids</taxon>
        <taxon>fabids</taxon>
        <taxon>Fagales</taxon>
        <taxon>Fagaceae</taxon>
        <taxon>Fagus</taxon>
    </lineage>
</organism>
<accession>A0A2N9G1K5</accession>
<dbReference type="EMBL" id="OIVN01001379">
    <property type="protein sequence ID" value="SPC93275.1"/>
    <property type="molecule type" value="Genomic_DNA"/>
</dbReference>
<name>A0A2N9G1K5_FAGSY</name>
<dbReference type="InterPro" id="IPR021109">
    <property type="entry name" value="Peptidase_aspartic_dom_sf"/>
</dbReference>
<dbReference type="Gene3D" id="3.30.70.270">
    <property type="match status" value="1"/>
</dbReference>
<evidence type="ECO:0000313" key="2">
    <source>
        <dbReference type="EMBL" id="SPC93275.1"/>
    </source>
</evidence>
<dbReference type="Pfam" id="PF00078">
    <property type="entry name" value="RVT_1"/>
    <property type="match status" value="1"/>
</dbReference>
<proteinExistence type="predicted"/>
<dbReference type="CDD" id="cd00303">
    <property type="entry name" value="retropepsin_like"/>
    <property type="match status" value="1"/>
</dbReference>
<dbReference type="CDD" id="cd01647">
    <property type="entry name" value="RT_LTR"/>
    <property type="match status" value="1"/>
</dbReference>
<evidence type="ECO:0000259" key="1">
    <source>
        <dbReference type="Pfam" id="PF00078"/>
    </source>
</evidence>